<gene>
    <name evidence="3" type="ORF">PUN28_015727</name>
</gene>
<organism evidence="3 4">
    <name type="scientific">Cardiocondyla obscurior</name>
    <dbReference type="NCBI Taxonomy" id="286306"/>
    <lineage>
        <taxon>Eukaryota</taxon>
        <taxon>Metazoa</taxon>
        <taxon>Ecdysozoa</taxon>
        <taxon>Arthropoda</taxon>
        <taxon>Hexapoda</taxon>
        <taxon>Insecta</taxon>
        <taxon>Pterygota</taxon>
        <taxon>Neoptera</taxon>
        <taxon>Endopterygota</taxon>
        <taxon>Hymenoptera</taxon>
        <taxon>Apocrita</taxon>
        <taxon>Aculeata</taxon>
        <taxon>Formicoidea</taxon>
        <taxon>Formicidae</taxon>
        <taxon>Myrmicinae</taxon>
        <taxon>Cardiocondyla</taxon>
    </lineage>
</organism>
<proteinExistence type="predicted"/>
<evidence type="ECO:0000313" key="4">
    <source>
        <dbReference type="Proteomes" id="UP001430953"/>
    </source>
</evidence>
<evidence type="ECO:0000313" key="3">
    <source>
        <dbReference type="EMBL" id="KAL0107366.1"/>
    </source>
</evidence>
<dbReference type="EMBL" id="JADYXP020000017">
    <property type="protein sequence ID" value="KAL0107366.1"/>
    <property type="molecule type" value="Genomic_DNA"/>
</dbReference>
<reference evidence="3 4" key="1">
    <citation type="submission" date="2023-03" db="EMBL/GenBank/DDBJ databases">
        <title>High recombination rates correlate with genetic variation in Cardiocondyla obscurior ants.</title>
        <authorList>
            <person name="Errbii M."/>
        </authorList>
    </citation>
    <scope>NUCLEOTIDE SEQUENCE [LARGE SCALE GENOMIC DNA]</scope>
    <source>
        <strain evidence="3">Alpha-2009</strain>
        <tissue evidence="3">Whole body</tissue>
    </source>
</reference>
<keyword evidence="2" id="KW-0472">Membrane</keyword>
<feature type="compositionally biased region" description="Low complexity" evidence="1">
    <location>
        <begin position="109"/>
        <end position="121"/>
    </location>
</feature>
<accession>A0AAW2EY91</accession>
<protein>
    <submittedName>
        <fullName evidence="3">Uncharacterized protein</fullName>
    </submittedName>
</protein>
<keyword evidence="4" id="KW-1185">Reference proteome</keyword>
<dbReference type="AlphaFoldDB" id="A0AAW2EY91"/>
<comment type="caution">
    <text evidence="3">The sequence shown here is derived from an EMBL/GenBank/DDBJ whole genome shotgun (WGS) entry which is preliminary data.</text>
</comment>
<keyword evidence="2" id="KW-0812">Transmembrane</keyword>
<evidence type="ECO:0000256" key="1">
    <source>
        <dbReference type="SAM" id="MobiDB-lite"/>
    </source>
</evidence>
<evidence type="ECO:0000256" key="2">
    <source>
        <dbReference type="SAM" id="Phobius"/>
    </source>
</evidence>
<dbReference type="Proteomes" id="UP001430953">
    <property type="component" value="Unassembled WGS sequence"/>
</dbReference>
<keyword evidence="2" id="KW-1133">Transmembrane helix</keyword>
<feature type="region of interest" description="Disordered" evidence="1">
    <location>
        <begin position="97"/>
        <end position="121"/>
    </location>
</feature>
<name>A0AAW2EY91_9HYME</name>
<sequence>MITTLGKIPNEMYYLEDTTVARKVTTYSSESSMTLCTQASIGILKSYEYTDRTTLLVILLTTLLVVLLMCCVAGCLIARSRRRRALVAKNDVECSPDCGGVSQPLLNKASDTTSRASSTRN</sequence>
<feature type="transmembrane region" description="Helical" evidence="2">
    <location>
        <begin position="55"/>
        <end position="78"/>
    </location>
</feature>